<feature type="non-terminal residue" evidence="12">
    <location>
        <position position="1"/>
    </location>
</feature>
<keyword evidence="13" id="KW-1185">Reference proteome</keyword>
<accession>A0AAW0XSC6</accession>
<reference evidence="12 13" key="1">
    <citation type="journal article" date="2024" name="BMC Genomics">
        <title>Genome assembly of redclaw crayfish (Cherax quadricarinatus) provides insights into its immune adaptation and hypoxia tolerance.</title>
        <authorList>
            <person name="Liu Z."/>
            <person name="Zheng J."/>
            <person name="Li H."/>
            <person name="Fang K."/>
            <person name="Wang S."/>
            <person name="He J."/>
            <person name="Zhou D."/>
            <person name="Weng S."/>
            <person name="Chi M."/>
            <person name="Gu Z."/>
            <person name="He J."/>
            <person name="Li F."/>
            <person name="Wang M."/>
        </authorList>
    </citation>
    <scope>NUCLEOTIDE SEQUENCE [LARGE SCALE GENOMIC DNA]</scope>
    <source>
        <strain evidence="12">ZL_2023a</strain>
    </source>
</reference>
<evidence type="ECO:0000256" key="9">
    <source>
        <dbReference type="SAM" id="MobiDB-lite"/>
    </source>
</evidence>
<gene>
    <name evidence="12" type="ORF">OTU49_001956</name>
</gene>
<dbReference type="Gene3D" id="1.20.5.110">
    <property type="match status" value="1"/>
</dbReference>
<keyword evidence="2" id="KW-0813">Transport</keyword>
<name>A0AAW0XSC6_CHEQU</name>
<feature type="domain" description="T-SNARE coiled-coil homology" evidence="11">
    <location>
        <begin position="14"/>
        <end position="76"/>
    </location>
</feature>
<feature type="transmembrane region" description="Helical" evidence="10">
    <location>
        <begin position="86"/>
        <end position="105"/>
    </location>
</feature>
<organism evidence="12 13">
    <name type="scientific">Cherax quadricarinatus</name>
    <name type="common">Australian red claw crayfish</name>
    <dbReference type="NCBI Taxonomy" id="27406"/>
    <lineage>
        <taxon>Eukaryota</taxon>
        <taxon>Metazoa</taxon>
        <taxon>Ecdysozoa</taxon>
        <taxon>Arthropoda</taxon>
        <taxon>Crustacea</taxon>
        <taxon>Multicrustacea</taxon>
        <taxon>Malacostraca</taxon>
        <taxon>Eumalacostraca</taxon>
        <taxon>Eucarida</taxon>
        <taxon>Decapoda</taxon>
        <taxon>Pleocyemata</taxon>
        <taxon>Astacidea</taxon>
        <taxon>Parastacoidea</taxon>
        <taxon>Parastacidae</taxon>
        <taxon>Cherax</taxon>
    </lineage>
</organism>
<evidence type="ECO:0000256" key="5">
    <source>
        <dbReference type="ARBA" id="ARBA00022989"/>
    </source>
</evidence>
<evidence type="ECO:0000256" key="2">
    <source>
        <dbReference type="ARBA" id="ARBA00022448"/>
    </source>
</evidence>
<sequence length="112" mass="12340">TAANMASWGGAEERELDSRNQQRSHALAGKVSSLRSLALDIENEAYEHNRLLDGISNDFSSGEGLLSGSMNRVKNLLTTGRQNRKAMCYMAGFVVVFLLILFYLLSRVLSGE</sequence>
<proteinExistence type="predicted"/>
<keyword evidence="7 10" id="KW-0472">Membrane</keyword>
<feature type="region of interest" description="Disordered" evidence="9">
    <location>
        <begin position="1"/>
        <end position="22"/>
    </location>
</feature>
<evidence type="ECO:0000259" key="11">
    <source>
        <dbReference type="PROSITE" id="PS50192"/>
    </source>
</evidence>
<evidence type="ECO:0000256" key="6">
    <source>
        <dbReference type="ARBA" id="ARBA00023034"/>
    </source>
</evidence>
<evidence type="ECO:0000256" key="3">
    <source>
        <dbReference type="ARBA" id="ARBA00022692"/>
    </source>
</evidence>
<evidence type="ECO:0000313" key="13">
    <source>
        <dbReference type="Proteomes" id="UP001445076"/>
    </source>
</evidence>
<dbReference type="AlphaFoldDB" id="A0AAW0XSC6"/>
<dbReference type="GO" id="GO:0000139">
    <property type="term" value="C:Golgi membrane"/>
    <property type="evidence" value="ECO:0007669"/>
    <property type="project" value="UniProtKB-SubCell"/>
</dbReference>
<evidence type="ECO:0000256" key="8">
    <source>
        <dbReference type="ARBA" id="ARBA00046280"/>
    </source>
</evidence>
<dbReference type="CDD" id="cd15853">
    <property type="entry name" value="SNARE_Bet1"/>
    <property type="match status" value="1"/>
</dbReference>
<dbReference type="PROSITE" id="PS50192">
    <property type="entry name" value="T_SNARE"/>
    <property type="match status" value="1"/>
</dbReference>
<dbReference type="InterPro" id="IPR039899">
    <property type="entry name" value="BET1_SNARE"/>
</dbReference>
<protein>
    <recommendedName>
        <fullName evidence="11">t-SNARE coiled-coil homology domain-containing protein</fullName>
    </recommendedName>
</protein>
<evidence type="ECO:0000256" key="10">
    <source>
        <dbReference type="SAM" id="Phobius"/>
    </source>
</evidence>
<evidence type="ECO:0000256" key="4">
    <source>
        <dbReference type="ARBA" id="ARBA00022927"/>
    </source>
</evidence>
<dbReference type="Proteomes" id="UP001445076">
    <property type="component" value="Unassembled WGS sequence"/>
</dbReference>
<dbReference type="PANTHER" id="PTHR12791">
    <property type="entry name" value="GOLGI SNARE BET1-RELATED"/>
    <property type="match status" value="1"/>
</dbReference>
<keyword evidence="4" id="KW-0653">Protein transport</keyword>
<dbReference type="GO" id="GO:0015031">
    <property type="term" value="P:protein transport"/>
    <property type="evidence" value="ECO:0007669"/>
    <property type="project" value="UniProtKB-KW"/>
</dbReference>
<dbReference type="EMBL" id="JARKIK010000028">
    <property type="protein sequence ID" value="KAK8742564.1"/>
    <property type="molecule type" value="Genomic_DNA"/>
</dbReference>
<comment type="subcellular location">
    <subcellularLocation>
        <location evidence="8">Endomembrane system</location>
        <topology evidence="8">Single-pass type IV membrane protein</topology>
    </subcellularLocation>
    <subcellularLocation>
        <location evidence="1">Golgi apparatus membrane</location>
    </subcellularLocation>
</comment>
<evidence type="ECO:0000256" key="7">
    <source>
        <dbReference type="ARBA" id="ARBA00023136"/>
    </source>
</evidence>
<keyword evidence="3 10" id="KW-0812">Transmembrane</keyword>
<evidence type="ECO:0000256" key="1">
    <source>
        <dbReference type="ARBA" id="ARBA00004394"/>
    </source>
</evidence>
<dbReference type="InterPro" id="IPR000727">
    <property type="entry name" value="T_SNARE_dom"/>
</dbReference>
<keyword evidence="6" id="KW-0333">Golgi apparatus</keyword>
<keyword evidence="5 10" id="KW-1133">Transmembrane helix</keyword>
<feature type="compositionally biased region" description="Basic and acidic residues" evidence="9">
    <location>
        <begin position="11"/>
        <end position="20"/>
    </location>
</feature>
<comment type="caution">
    <text evidence="12">The sequence shown here is derived from an EMBL/GenBank/DDBJ whole genome shotgun (WGS) entry which is preliminary data.</text>
</comment>
<evidence type="ECO:0000313" key="12">
    <source>
        <dbReference type="EMBL" id="KAK8742564.1"/>
    </source>
</evidence>
<dbReference type="SUPFAM" id="SSF58038">
    <property type="entry name" value="SNARE fusion complex"/>
    <property type="match status" value="1"/>
</dbReference>